<dbReference type="EMBL" id="SBII01000001">
    <property type="protein sequence ID" value="RWX03890.1"/>
    <property type="molecule type" value="Genomic_DNA"/>
</dbReference>
<reference evidence="5 6" key="1">
    <citation type="submission" date="2019-01" db="EMBL/GenBank/DDBJ databases">
        <title>Flavobacterium sp. nov.,isolated from freshwater.</title>
        <authorList>
            <person name="Zhang R."/>
            <person name="Du Z.-J."/>
        </authorList>
    </citation>
    <scope>NUCLEOTIDE SEQUENCE [LARGE SCALE GENOMIC DNA]</scope>
    <source>
        <strain evidence="5 6">1E403</strain>
    </source>
</reference>
<dbReference type="GO" id="GO:0000155">
    <property type="term" value="F:phosphorelay sensor kinase activity"/>
    <property type="evidence" value="ECO:0007669"/>
    <property type="project" value="InterPro"/>
</dbReference>
<keyword evidence="2" id="KW-0472">Membrane</keyword>
<dbReference type="PANTHER" id="PTHR43547:SF2">
    <property type="entry name" value="HYBRID SIGNAL TRANSDUCTION HISTIDINE KINASE C"/>
    <property type="match status" value="1"/>
</dbReference>
<dbReference type="Pfam" id="PF02518">
    <property type="entry name" value="HATPase_c"/>
    <property type="match status" value="1"/>
</dbReference>
<dbReference type="Proteomes" id="UP000287527">
    <property type="component" value="Unassembled WGS sequence"/>
</dbReference>
<proteinExistence type="predicted"/>
<dbReference type="Gene3D" id="3.30.565.10">
    <property type="entry name" value="Histidine kinase-like ATPase, C-terminal domain"/>
    <property type="match status" value="1"/>
</dbReference>
<keyword evidence="2" id="KW-0812">Transmembrane</keyword>
<evidence type="ECO:0000256" key="2">
    <source>
        <dbReference type="SAM" id="Phobius"/>
    </source>
</evidence>
<dbReference type="InterPro" id="IPR011110">
    <property type="entry name" value="Reg_prop"/>
</dbReference>
<sequence>MNFSYICFSFLLLLLLPQKTFAQKPYYSIWYSSDSNHLPQNSVKGITPDKYGFIWLSTENGLVRYDGRNFKVFNMENVKNITSNRVTYFRGNVETDSLITLNEKTETFLINNRTVRKINKTNNHIPNLTTSYIGLPGIHYAQKYNPFTIRTGTNKYVIDNNNIKQYGAGHKLLNHYNYTFKDSAQFFFNSGNIFILGKNNDYTSFSDGVIKSCSFENSFHKKSKIYTNIPAQQCFIYSNKKLFYVKEKKGKIAPQSVFENFDLEQNNIVSLYYDEYNEILYLGSSNKGLLIVKKQDFKQNATPYYHSSGTDDVYYGLAEYSKNSIIASSGEIFAQDGSTNLISIDRYSDKFMLITDYKGDIWTKKGIKLYRFTKKSGFKKFNEWTFKNSLTTLFKAPDDKIWIGMFNDKGKKGSFLYHINSHEINPEPKLFLKVDFASSTLNTIDNKVLWCGSWKGLYKIILKDKTVSKIADIPNVQVRNIYCKNSNEIWICTYGKGFYLYKNNKTTAFPIDKEQHLLTAHCIIEDKSGFLWITTNKGMFLILKQDLLDYADKKLEKVYYHAYNKNAGFKNNEFNGGCNACGIYLNHETIFFPSMNGVVYFNPDEVKNRLPVNDIYIDEIDVDHKVFFASDTLVLNRNFEKAKFFITSPYFGNLYNQNIETKLEGPVGQDWTPMTEDNVSFSNLPPGNYTLKARKLSGFGSKFISKDFCFTVAHAFWQTGWFIALLVTLSLFLIYLIYKLRIRYIKYKNIQLQKQVVLQTQQLQNTIVTLRKTKDDLDRQIVNHKNLIKTITHDIKSPLKFMAITGRFLYNNFDRQEAALKDDIQAMYTSSAQLYHFVDNFLEYAKETDINNNESEPYLLYDLVNEKISFFINIASAAKTSIINNIAQDLHLTENKQLLSIILHNLLDNAVKNTYDGVITFETYVNNKAITIIIKDTGNGMSDQKTHYYNNLLQNINDHKSKHKEMGLHMIIELLAIMDGKINISSTKNTGTVISLLFTVKN</sequence>
<dbReference type="SUPFAM" id="SSF55874">
    <property type="entry name" value="ATPase domain of HSP90 chaperone/DNA topoisomerase II/histidine kinase"/>
    <property type="match status" value="1"/>
</dbReference>
<dbReference type="SUPFAM" id="SSF47384">
    <property type="entry name" value="Homodimeric domain of signal transducing histidine kinase"/>
    <property type="match status" value="1"/>
</dbReference>
<dbReference type="AlphaFoldDB" id="A0A3S3U5U3"/>
<dbReference type="Pfam" id="PF07494">
    <property type="entry name" value="Reg_prop"/>
    <property type="match status" value="1"/>
</dbReference>
<name>A0A3S3U5U3_9FLAO</name>
<dbReference type="InterPro" id="IPR003594">
    <property type="entry name" value="HATPase_dom"/>
</dbReference>
<evidence type="ECO:0000256" key="3">
    <source>
        <dbReference type="SAM" id="SignalP"/>
    </source>
</evidence>
<dbReference type="RefSeq" id="WP_128388443.1">
    <property type="nucleotide sequence ID" value="NZ_SBII01000001.1"/>
</dbReference>
<dbReference type="Gene3D" id="2.130.10.10">
    <property type="entry name" value="YVTN repeat-like/Quinoprotein amine dehydrogenase"/>
    <property type="match status" value="2"/>
</dbReference>
<dbReference type="InterPro" id="IPR005467">
    <property type="entry name" value="His_kinase_dom"/>
</dbReference>
<evidence type="ECO:0000259" key="4">
    <source>
        <dbReference type="PROSITE" id="PS50109"/>
    </source>
</evidence>
<evidence type="ECO:0000313" key="5">
    <source>
        <dbReference type="EMBL" id="RWX03890.1"/>
    </source>
</evidence>
<dbReference type="SMART" id="SM00387">
    <property type="entry name" value="HATPase_c"/>
    <property type="match status" value="1"/>
</dbReference>
<keyword evidence="3" id="KW-0732">Signal</keyword>
<dbReference type="Gene3D" id="2.60.40.10">
    <property type="entry name" value="Immunoglobulins"/>
    <property type="match status" value="1"/>
</dbReference>
<dbReference type="InterPro" id="IPR013783">
    <property type="entry name" value="Ig-like_fold"/>
</dbReference>
<feature type="signal peptide" evidence="3">
    <location>
        <begin position="1"/>
        <end position="22"/>
    </location>
</feature>
<comment type="caution">
    <text evidence="5">The sequence shown here is derived from an EMBL/GenBank/DDBJ whole genome shotgun (WGS) entry which is preliminary data.</text>
</comment>
<dbReference type="InterPro" id="IPR015943">
    <property type="entry name" value="WD40/YVTN_repeat-like_dom_sf"/>
</dbReference>
<evidence type="ECO:0000313" key="6">
    <source>
        <dbReference type="Proteomes" id="UP000287527"/>
    </source>
</evidence>
<organism evidence="5 6">
    <name type="scientific">Flavobacterium cerinum</name>
    <dbReference type="NCBI Taxonomy" id="2502784"/>
    <lineage>
        <taxon>Bacteria</taxon>
        <taxon>Pseudomonadati</taxon>
        <taxon>Bacteroidota</taxon>
        <taxon>Flavobacteriia</taxon>
        <taxon>Flavobacteriales</taxon>
        <taxon>Flavobacteriaceae</taxon>
        <taxon>Flavobacterium</taxon>
    </lineage>
</organism>
<dbReference type="SUPFAM" id="SSF101898">
    <property type="entry name" value="NHL repeat"/>
    <property type="match status" value="1"/>
</dbReference>
<accession>A0A3S3U5U3</accession>
<gene>
    <name evidence="5" type="ORF">EPI11_02895</name>
</gene>
<dbReference type="Gene3D" id="1.10.287.130">
    <property type="match status" value="1"/>
</dbReference>
<protein>
    <recommendedName>
        <fullName evidence="4">Histidine kinase domain-containing protein</fullName>
    </recommendedName>
</protein>
<dbReference type="PROSITE" id="PS50109">
    <property type="entry name" value="HIS_KIN"/>
    <property type="match status" value="1"/>
</dbReference>
<feature type="chain" id="PRO_5018743839" description="Histidine kinase domain-containing protein" evidence="3">
    <location>
        <begin position="23"/>
        <end position="1002"/>
    </location>
</feature>
<evidence type="ECO:0000256" key="1">
    <source>
        <dbReference type="ARBA" id="ARBA00022553"/>
    </source>
</evidence>
<dbReference type="InterPro" id="IPR036890">
    <property type="entry name" value="HATPase_C_sf"/>
</dbReference>
<feature type="domain" description="Histidine kinase" evidence="4">
    <location>
        <begin position="790"/>
        <end position="1002"/>
    </location>
</feature>
<dbReference type="PANTHER" id="PTHR43547">
    <property type="entry name" value="TWO-COMPONENT HISTIDINE KINASE"/>
    <property type="match status" value="1"/>
</dbReference>
<keyword evidence="6" id="KW-1185">Reference proteome</keyword>
<keyword evidence="1" id="KW-0597">Phosphoprotein</keyword>
<keyword evidence="2" id="KW-1133">Transmembrane helix</keyword>
<dbReference type="OrthoDB" id="8676692at2"/>
<dbReference type="InterPro" id="IPR036097">
    <property type="entry name" value="HisK_dim/P_sf"/>
</dbReference>
<feature type="transmembrane region" description="Helical" evidence="2">
    <location>
        <begin position="715"/>
        <end position="738"/>
    </location>
</feature>